<dbReference type="InterPro" id="IPR002882">
    <property type="entry name" value="CofD"/>
</dbReference>
<feature type="region of interest" description="Disordered" evidence="1">
    <location>
        <begin position="316"/>
        <end position="340"/>
    </location>
</feature>
<dbReference type="Gene3D" id="3.40.50.10680">
    <property type="entry name" value="CofD-like domains"/>
    <property type="match status" value="1"/>
</dbReference>
<dbReference type="SUPFAM" id="SSF142338">
    <property type="entry name" value="CofD-like"/>
    <property type="match status" value="1"/>
</dbReference>
<feature type="compositionally biased region" description="Low complexity" evidence="1">
    <location>
        <begin position="35"/>
        <end position="57"/>
    </location>
</feature>
<feature type="region of interest" description="Disordered" evidence="1">
    <location>
        <begin position="1"/>
        <end position="57"/>
    </location>
</feature>
<dbReference type="RefSeq" id="XP_042928595.1">
    <property type="nucleotide sequence ID" value="XM_043058681.1"/>
</dbReference>
<feature type="region of interest" description="Disordered" evidence="1">
    <location>
        <begin position="363"/>
        <end position="387"/>
    </location>
</feature>
<dbReference type="PANTHER" id="PTHR31240">
    <property type="entry name" value="MATERNAL EFFECT EMBRYO ARREST 18"/>
    <property type="match status" value="1"/>
</dbReference>
<dbReference type="OrthoDB" id="10267139at2759"/>
<evidence type="ECO:0000256" key="1">
    <source>
        <dbReference type="SAM" id="MobiDB-lite"/>
    </source>
</evidence>
<reference evidence="2 3" key="1">
    <citation type="journal article" date="2007" name="Science">
        <title>The Chlamydomonas genome reveals the evolution of key animal and plant functions.</title>
        <authorList>
            <person name="Merchant S.S."/>
            <person name="Prochnik S.E."/>
            <person name="Vallon O."/>
            <person name="Harris E.H."/>
            <person name="Karpowicz S.J."/>
            <person name="Witman G.B."/>
            <person name="Terry A."/>
            <person name="Salamov A."/>
            <person name="Fritz-Laylin L.K."/>
            <person name="Marechal-Drouard L."/>
            <person name="Marshall W.F."/>
            <person name="Qu L.H."/>
            <person name="Nelson D.R."/>
            <person name="Sanderfoot A.A."/>
            <person name="Spalding M.H."/>
            <person name="Kapitonov V.V."/>
            <person name="Ren Q."/>
            <person name="Ferris P."/>
            <person name="Lindquist E."/>
            <person name="Shapiro H."/>
            <person name="Lucas S.M."/>
            <person name="Grimwood J."/>
            <person name="Schmutz J."/>
            <person name="Cardol P."/>
            <person name="Cerutti H."/>
            <person name="Chanfreau G."/>
            <person name="Chen C.L."/>
            <person name="Cognat V."/>
            <person name="Croft M.T."/>
            <person name="Dent R."/>
            <person name="Dutcher S."/>
            <person name="Fernandez E."/>
            <person name="Fukuzawa H."/>
            <person name="Gonzalez-Ballester D."/>
            <person name="Gonzalez-Halphen D."/>
            <person name="Hallmann A."/>
            <person name="Hanikenne M."/>
            <person name="Hippler M."/>
            <person name="Inwood W."/>
            <person name="Jabbari K."/>
            <person name="Kalanon M."/>
            <person name="Kuras R."/>
            <person name="Lefebvre P.A."/>
            <person name="Lemaire S.D."/>
            <person name="Lobanov A.V."/>
            <person name="Lohr M."/>
            <person name="Manuell A."/>
            <person name="Meier I."/>
            <person name="Mets L."/>
            <person name="Mittag M."/>
            <person name="Mittelmeier T."/>
            <person name="Moroney J.V."/>
            <person name="Moseley J."/>
            <person name="Napoli C."/>
            <person name="Nedelcu A.M."/>
            <person name="Niyogi K."/>
            <person name="Novoselov S.V."/>
            <person name="Paulsen I.T."/>
            <person name="Pazour G."/>
            <person name="Purton S."/>
            <person name="Ral J.P."/>
            <person name="Riano-Pachon D.M."/>
            <person name="Riekhof W."/>
            <person name="Rymarquis L."/>
            <person name="Schroda M."/>
            <person name="Stern D."/>
            <person name="Umen J."/>
            <person name="Willows R."/>
            <person name="Wilson N."/>
            <person name="Zimmer S.L."/>
            <person name="Allmer J."/>
            <person name="Balk J."/>
            <person name="Bisova K."/>
            <person name="Chen C.J."/>
            <person name="Elias M."/>
            <person name="Gendler K."/>
            <person name="Hauser C."/>
            <person name="Lamb M.R."/>
            <person name="Ledford H."/>
            <person name="Long J.C."/>
            <person name="Minagawa J."/>
            <person name="Page M.D."/>
            <person name="Pan J."/>
            <person name="Pootakham W."/>
            <person name="Roje S."/>
            <person name="Rose A."/>
            <person name="Stahlberg E."/>
            <person name="Terauchi A.M."/>
            <person name="Yang P."/>
            <person name="Ball S."/>
            <person name="Bowler C."/>
            <person name="Dieckmann C.L."/>
            <person name="Gladyshev V.N."/>
            <person name="Green P."/>
            <person name="Jorgensen R."/>
            <person name="Mayfield S."/>
            <person name="Mueller-Roeber B."/>
            <person name="Rajamani S."/>
            <person name="Sayre R.T."/>
            <person name="Brokstein P."/>
            <person name="Dubchak I."/>
            <person name="Goodstein D."/>
            <person name="Hornick L."/>
            <person name="Huang Y.W."/>
            <person name="Jhaveri J."/>
            <person name="Luo Y."/>
            <person name="Martinez D."/>
            <person name="Ngau W.C."/>
            <person name="Otillar B."/>
            <person name="Poliakov A."/>
            <person name="Porter A."/>
            <person name="Szajkowski L."/>
            <person name="Werner G."/>
            <person name="Zhou K."/>
            <person name="Grigoriev I.V."/>
            <person name="Rokhsar D.S."/>
            <person name="Grossman A.R."/>
        </authorList>
    </citation>
    <scope>NUCLEOTIDE SEQUENCE [LARGE SCALE GENOMIC DNA]</scope>
    <source>
        <strain evidence="3">CC-503</strain>
    </source>
</reference>
<evidence type="ECO:0000313" key="3">
    <source>
        <dbReference type="Proteomes" id="UP000006906"/>
    </source>
</evidence>
<dbReference type="FunCoup" id="A0A2K3E724">
    <property type="interactions" value="59"/>
</dbReference>
<keyword evidence="3" id="KW-1185">Reference proteome</keyword>
<dbReference type="GeneID" id="5715428"/>
<dbReference type="Proteomes" id="UP000006906">
    <property type="component" value="Chromosome 1"/>
</dbReference>
<dbReference type="EMBL" id="CM008962">
    <property type="protein sequence ID" value="PNW88537.1"/>
    <property type="molecule type" value="Genomic_DNA"/>
</dbReference>
<dbReference type="PANTHER" id="PTHR31240:SF0">
    <property type="entry name" value="MATERNAL EFFECT EMBRYO ARREST 18"/>
    <property type="match status" value="1"/>
</dbReference>
<evidence type="ECO:0000313" key="2">
    <source>
        <dbReference type="EMBL" id="PNW88537.1"/>
    </source>
</evidence>
<feature type="compositionally biased region" description="Gly residues" evidence="1">
    <location>
        <begin position="657"/>
        <end position="670"/>
    </location>
</feature>
<dbReference type="InParanoid" id="A0A2K3E724"/>
<organism evidence="2 3">
    <name type="scientific">Chlamydomonas reinhardtii</name>
    <name type="common">Chlamydomonas smithii</name>
    <dbReference type="NCBI Taxonomy" id="3055"/>
    <lineage>
        <taxon>Eukaryota</taxon>
        <taxon>Viridiplantae</taxon>
        <taxon>Chlorophyta</taxon>
        <taxon>core chlorophytes</taxon>
        <taxon>Chlorophyceae</taxon>
        <taxon>CS clade</taxon>
        <taxon>Chlamydomonadales</taxon>
        <taxon>Chlamydomonadaceae</taxon>
        <taxon>Chlamydomonas</taxon>
    </lineage>
</organism>
<dbReference type="AlphaFoldDB" id="A0A2K3E724"/>
<feature type="region of interest" description="Disordered" evidence="1">
    <location>
        <begin position="650"/>
        <end position="675"/>
    </location>
</feature>
<proteinExistence type="predicted"/>
<dbReference type="CDD" id="cd07187">
    <property type="entry name" value="YvcK_like"/>
    <property type="match status" value="1"/>
</dbReference>
<name>A0A2K3E724_CHLRE</name>
<dbReference type="GO" id="GO:0043743">
    <property type="term" value="F:LPPG:FO 2-phospho-L-lactate transferase activity"/>
    <property type="evidence" value="ECO:0007669"/>
    <property type="project" value="InterPro"/>
</dbReference>
<dbReference type="ExpressionAtlas" id="A0A2K3E724">
    <property type="expression patterns" value="baseline and differential"/>
</dbReference>
<sequence>MATPSSSADFDEDDDSGSGYYSPVQPPPDLPRLHTTTATPTPTTSSSPAASPKASSAASASAAAASAAAAAAAAATAPGAAVAALTVPGGFTPASSLGGAPAGAAGGVPGTPKAAWSPALVVFSGGTAFNSVAGHLRHLTTRVAHVLPVSDDGGSTAEIVRVLGGPAVGDIRSRCLRLADDSDEEARAVKRLLAHRLPAYDAGAAKQEWYAIVEGDHALWRGVSDPYKHTIRAFLVQFHTAILSHNSGERFSFRNGSVGNFFFAGARIFFRSLEAAIFLFARVARLPEGSHVLPAIATEQRITLGAELEDGSVLRGQNQISHPPPPDDGGGPQEVDKGCDMPLPAPIRRVFYMAADEHRAGGGGGGGGGAGGSGGRGGGVGGGGGGVGWRGSGGGAGVLLGGGSPGEGPALQGIQGEHEVFPAANPRVLQDIHRADALIYGMGSLYTSICPTLCLEGMGEAIASRPVPKVMMLNGSHDRETACCGAHDGPMTAADMVQAVCDALNRRRTRRPGGRLRHPPGAYVTGLLVPRGGAIRVDPAALALLGVRHILEVDSYTDDCGRANFDPAALVSRVDEILRLHWDTALLAAAASAPAVPAAAAAAAAAATAAGSAGAGGSNGAGGGGSPALAASASAPDAAAVEAAAAAGRSSRTGLGSSTGGAGVEEGSSGGREAAAVEAAATGVARLGLGSGEGRGTDAGVGVDGGAVGVFGSAAGAELAHAALGNAGSGAETGPDVLNGRH</sequence>
<accession>A0A2K3E724</accession>
<protein>
    <submittedName>
        <fullName evidence="2">Uncharacterized protein</fullName>
    </submittedName>
</protein>
<dbReference type="Pfam" id="PF01933">
    <property type="entry name" value="CofD"/>
    <property type="match status" value="1"/>
</dbReference>
<dbReference type="InterPro" id="IPR038136">
    <property type="entry name" value="CofD-like_dom_sf"/>
</dbReference>
<dbReference type="KEGG" id="cre:CHLRE_01g033700v5"/>
<gene>
    <name evidence="2" type="ORF">CHLRE_01g033700v5</name>
</gene>
<dbReference type="Gramene" id="PNW88537">
    <property type="protein sequence ID" value="PNW88537"/>
    <property type="gene ID" value="CHLRE_01g033700v5"/>
</dbReference>